<proteinExistence type="predicted"/>
<dbReference type="GO" id="GO:0006508">
    <property type="term" value="P:proteolysis"/>
    <property type="evidence" value="ECO:0007669"/>
    <property type="project" value="InterPro"/>
</dbReference>
<dbReference type="PANTHER" id="PTHR22939">
    <property type="entry name" value="SERINE PROTEASE FAMILY S1C HTRA-RELATED"/>
    <property type="match status" value="1"/>
</dbReference>
<dbReference type="HOGENOM" id="CLU_749908_0_0_7"/>
<dbReference type="InterPro" id="IPR009003">
    <property type="entry name" value="Peptidase_S1_PA"/>
</dbReference>
<dbReference type="SUPFAM" id="SSF50494">
    <property type="entry name" value="Trypsin-like serine proteases"/>
    <property type="match status" value="1"/>
</dbReference>
<evidence type="ECO:0000256" key="1">
    <source>
        <dbReference type="SAM" id="SignalP"/>
    </source>
</evidence>
<sequence>MNRFLIVMVLAVSALIFHSSFHGGGQAADFPSNQELGARNVALKMTQFDFASGLKQDANGKPNGNGVELMEAGSFGSGFLVDEEGTIVTNYHVARKSFKGEALFQEGSRFEIRNIKVYDLPNDIAILKISGQKSFPSCVLGDSNTVEPRDKVLAVGNPLGMGLNITEGSVSQVVRNDLKQTERINHTATITSGNSGGALYRGNEVIGINAAVMVNPAYGGSTGFFYAIPINKAKKLLADPQFNRLLSLEQIFPPNVELIVNKAQQLDGVTGQIQPARQKGNEVDPGAWKAGFQSLALTDYGFLVESPSENICMVLLDSQNRTKGFARMKHKQYLPLFVSSNYPEQYSIVLLNFNNKPVNFGLKTYRLVW</sequence>
<reference evidence="2 3" key="1">
    <citation type="submission" date="2006-10" db="EMBL/GenBank/DDBJ databases">
        <title>Complete sequence of Syntrophobacter fumaroxidans MPOB.</title>
        <authorList>
            <consortium name="US DOE Joint Genome Institute"/>
            <person name="Copeland A."/>
            <person name="Lucas S."/>
            <person name="Lapidus A."/>
            <person name="Barry K."/>
            <person name="Detter J.C."/>
            <person name="Glavina del Rio T."/>
            <person name="Hammon N."/>
            <person name="Israni S."/>
            <person name="Pitluck S."/>
            <person name="Goltsman E.G."/>
            <person name="Martinez M."/>
            <person name="Schmutz J."/>
            <person name="Larimer F."/>
            <person name="Land M."/>
            <person name="Hauser L."/>
            <person name="Kyrpides N."/>
            <person name="Kim E."/>
            <person name="Boone D.R."/>
            <person name="Brockman F."/>
            <person name="Culley D."/>
            <person name="Ferry J."/>
            <person name="Gunsalus R."/>
            <person name="McInerney M.J."/>
            <person name="Morrison M."/>
            <person name="Plugge C."/>
            <person name="Rohlin L."/>
            <person name="Scholten J."/>
            <person name="Sieber J."/>
            <person name="Stams A.J.M."/>
            <person name="Worm P."/>
            <person name="Henstra A.M."/>
            <person name="Richardson P."/>
        </authorList>
    </citation>
    <scope>NUCLEOTIDE SEQUENCE [LARGE SCALE GENOMIC DNA]</scope>
    <source>
        <strain evidence="3">DSM 10017 / MPOB</strain>
    </source>
</reference>
<dbReference type="Gene3D" id="2.40.10.120">
    <property type="match status" value="1"/>
</dbReference>
<dbReference type="GO" id="GO:0004252">
    <property type="term" value="F:serine-type endopeptidase activity"/>
    <property type="evidence" value="ECO:0007669"/>
    <property type="project" value="InterPro"/>
</dbReference>
<dbReference type="RefSeq" id="WP_011700762.1">
    <property type="nucleotide sequence ID" value="NC_008554.1"/>
</dbReference>
<protein>
    <submittedName>
        <fullName evidence="2">Peptidase S1 and S6, chymotrypsin/Hap</fullName>
    </submittedName>
</protein>
<keyword evidence="1" id="KW-0732">Signal</keyword>
<keyword evidence="3" id="KW-1185">Reference proteome</keyword>
<evidence type="ECO:0000313" key="2">
    <source>
        <dbReference type="EMBL" id="ABK19647.1"/>
    </source>
</evidence>
<dbReference type="AlphaFoldDB" id="A0LQE5"/>
<dbReference type="InParanoid" id="A0LQE5"/>
<feature type="signal peptide" evidence="1">
    <location>
        <begin position="1"/>
        <end position="27"/>
    </location>
</feature>
<dbReference type="Proteomes" id="UP000001784">
    <property type="component" value="Chromosome"/>
</dbReference>
<name>A0LQE5_SYNFM</name>
<accession>A0LQE5</accession>
<dbReference type="Pfam" id="PF13365">
    <property type="entry name" value="Trypsin_2"/>
    <property type="match status" value="1"/>
</dbReference>
<dbReference type="InterPro" id="IPR001940">
    <property type="entry name" value="Peptidase_S1C"/>
</dbReference>
<dbReference type="EMBL" id="CP000478">
    <property type="protein sequence ID" value="ABK19647.1"/>
    <property type="molecule type" value="Genomic_DNA"/>
</dbReference>
<dbReference type="STRING" id="335543.Sfum_3980"/>
<dbReference type="eggNOG" id="COG0265">
    <property type="taxonomic scope" value="Bacteria"/>
</dbReference>
<organism evidence="2 3">
    <name type="scientific">Syntrophobacter fumaroxidans (strain DSM 10017 / MPOB)</name>
    <dbReference type="NCBI Taxonomy" id="335543"/>
    <lineage>
        <taxon>Bacteria</taxon>
        <taxon>Pseudomonadati</taxon>
        <taxon>Thermodesulfobacteriota</taxon>
        <taxon>Syntrophobacteria</taxon>
        <taxon>Syntrophobacterales</taxon>
        <taxon>Syntrophobacteraceae</taxon>
        <taxon>Syntrophobacter</taxon>
    </lineage>
</organism>
<evidence type="ECO:0000313" key="3">
    <source>
        <dbReference type="Proteomes" id="UP000001784"/>
    </source>
</evidence>
<feature type="chain" id="PRO_5002626354" evidence="1">
    <location>
        <begin position="28"/>
        <end position="369"/>
    </location>
</feature>
<dbReference type="PRINTS" id="PR00834">
    <property type="entry name" value="PROTEASES2C"/>
</dbReference>
<dbReference type="KEGG" id="sfu:Sfum_3980"/>
<dbReference type="PANTHER" id="PTHR22939:SF129">
    <property type="entry name" value="SERINE PROTEASE HTRA2, MITOCHONDRIAL"/>
    <property type="match status" value="1"/>
</dbReference>
<gene>
    <name evidence="2" type="ordered locus">Sfum_3980</name>
</gene>